<dbReference type="InterPro" id="IPR029058">
    <property type="entry name" value="AB_hydrolase_fold"/>
</dbReference>
<evidence type="ECO:0000259" key="1">
    <source>
        <dbReference type="Pfam" id="PF00561"/>
    </source>
</evidence>
<sequence>MPIVDVPVTGGISKAGYFVTGTGPGLVLVHGTGASGQANWGPLIEALGDRYTIVAPDLPGSGDTRDPGGPITIRDLVAHVVAAARDAGLEDFHLVGHSLGAVVATATAGLHPDLVRSLTAHAGWVKADPQMVFQFELWKRLALEDPAAMARLLLLTAIGKETLRTWGQAEFEQAAAAFTDLLDGARAGVARQAEANMTIDVTEFLPHIAAPTLIISSADDRIVPPYHQQDLADRIPQATLLRVPAGHGLPAENPALLTAKVAEHLDQVR</sequence>
<dbReference type="PRINTS" id="PR00111">
    <property type="entry name" value="ABHYDROLASE"/>
</dbReference>
<dbReference type="Gene3D" id="3.40.50.1820">
    <property type="entry name" value="alpha/beta hydrolase"/>
    <property type="match status" value="1"/>
</dbReference>
<dbReference type="PANTHER" id="PTHR43798:SF5">
    <property type="entry name" value="MONOACYLGLYCEROL LIPASE ABHD6"/>
    <property type="match status" value="1"/>
</dbReference>
<dbReference type="Proteomes" id="UP001500212">
    <property type="component" value="Unassembled WGS sequence"/>
</dbReference>
<feature type="domain" description="AB hydrolase-1" evidence="1">
    <location>
        <begin position="26"/>
        <end position="253"/>
    </location>
</feature>
<name>A0ABP8TLI4_9ACTN</name>
<proteinExistence type="predicted"/>
<protein>
    <submittedName>
        <fullName evidence="2">Alpha/beta hydrolase</fullName>
    </submittedName>
</protein>
<comment type="caution">
    <text evidence="2">The sequence shown here is derived from an EMBL/GenBank/DDBJ whole genome shotgun (WGS) entry which is preliminary data.</text>
</comment>
<dbReference type="PRINTS" id="PR00412">
    <property type="entry name" value="EPOXHYDRLASE"/>
</dbReference>
<keyword evidence="3" id="KW-1185">Reference proteome</keyword>
<dbReference type="EMBL" id="BAABHJ010000008">
    <property type="protein sequence ID" value="GAA4609458.1"/>
    <property type="molecule type" value="Genomic_DNA"/>
</dbReference>
<dbReference type="SUPFAM" id="SSF53474">
    <property type="entry name" value="alpha/beta-Hydrolases"/>
    <property type="match status" value="1"/>
</dbReference>
<gene>
    <name evidence="2" type="ORF">GCM10023195_38160</name>
</gene>
<dbReference type="GO" id="GO:0016787">
    <property type="term" value="F:hydrolase activity"/>
    <property type="evidence" value="ECO:0007669"/>
    <property type="project" value="UniProtKB-KW"/>
</dbReference>
<dbReference type="InterPro" id="IPR000639">
    <property type="entry name" value="Epox_hydrolase-like"/>
</dbReference>
<dbReference type="InterPro" id="IPR000073">
    <property type="entry name" value="AB_hydrolase_1"/>
</dbReference>
<accession>A0ABP8TLI4</accession>
<reference evidence="3" key="1">
    <citation type="journal article" date="2019" name="Int. J. Syst. Evol. Microbiol.">
        <title>The Global Catalogue of Microorganisms (GCM) 10K type strain sequencing project: providing services to taxonomists for standard genome sequencing and annotation.</title>
        <authorList>
            <consortium name="The Broad Institute Genomics Platform"/>
            <consortium name="The Broad Institute Genome Sequencing Center for Infectious Disease"/>
            <person name="Wu L."/>
            <person name="Ma J."/>
        </authorList>
    </citation>
    <scope>NUCLEOTIDE SEQUENCE [LARGE SCALE GENOMIC DNA]</scope>
    <source>
        <strain evidence="3">JCM 17938</strain>
    </source>
</reference>
<dbReference type="RefSeq" id="WP_345355550.1">
    <property type="nucleotide sequence ID" value="NZ_BAABHJ010000008.1"/>
</dbReference>
<dbReference type="InterPro" id="IPR050266">
    <property type="entry name" value="AB_hydrolase_sf"/>
</dbReference>
<dbReference type="Pfam" id="PF00561">
    <property type="entry name" value="Abhydrolase_1"/>
    <property type="match status" value="1"/>
</dbReference>
<dbReference type="PANTHER" id="PTHR43798">
    <property type="entry name" value="MONOACYLGLYCEROL LIPASE"/>
    <property type="match status" value="1"/>
</dbReference>
<evidence type="ECO:0000313" key="2">
    <source>
        <dbReference type="EMBL" id="GAA4609458.1"/>
    </source>
</evidence>
<evidence type="ECO:0000313" key="3">
    <source>
        <dbReference type="Proteomes" id="UP001500212"/>
    </source>
</evidence>
<keyword evidence="2" id="KW-0378">Hydrolase</keyword>
<organism evidence="2 3">
    <name type="scientific">Actinoallomurus liliacearum</name>
    <dbReference type="NCBI Taxonomy" id="1080073"/>
    <lineage>
        <taxon>Bacteria</taxon>
        <taxon>Bacillati</taxon>
        <taxon>Actinomycetota</taxon>
        <taxon>Actinomycetes</taxon>
        <taxon>Streptosporangiales</taxon>
        <taxon>Thermomonosporaceae</taxon>
        <taxon>Actinoallomurus</taxon>
    </lineage>
</organism>